<dbReference type="EMBL" id="BGZK01000782">
    <property type="protein sequence ID" value="GBP60228.1"/>
    <property type="molecule type" value="Genomic_DNA"/>
</dbReference>
<organism evidence="1 2">
    <name type="scientific">Eumeta variegata</name>
    <name type="common">Bagworm moth</name>
    <name type="synonym">Eumeta japonica</name>
    <dbReference type="NCBI Taxonomy" id="151549"/>
    <lineage>
        <taxon>Eukaryota</taxon>
        <taxon>Metazoa</taxon>
        <taxon>Ecdysozoa</taxon>
        <taxon>Arthropoda</taxon>
        <taxon>Hexapoda</taxon>
        <taxon>Insecta</taxon>
        <taxon>Pterygota</taxon>
        <taxon>Neoptera</taxon>
        <taxon>Endopterygota</taxon>
        <taxon>Lepidoptera</taxon>
        <taxon>Glossata</taxon>
        <taxon>Ditrysia</taxon>
        <taxon>Tineoidea</taxon>
        <taxon>Psychidae</taxon>
        <taxon>Oiketicinae</taxon>
        <taxon>Eumeta</taxon>
    </lineage>
</organism>
<dbReference type="AlphaFoldDB" id="A0A4C1X8T7"/>
<reference evidence="1 2" key="1">
    <citation type="journal article" date="2019" name="Commun. Biol.">
        <title>The bagworm genome reveals a unique fibroin gene that provides high tensile strength.</title>
        <authorList>
            <person name="Kono N."/>
            <person name="Nakamura H."/>
            <person name="Ohtoshi R."/>
            <person name="Tomita M."/>
            <person name="Numata K."/>
            <person name="Arakawa K."/>
        </authorList>
    </citation>
    <scope>NUCLEOTIDE SEQUENCE [LARGE SCALE GENOMIC DNA]</scope>
</reference>
<evidence type="ECO:0000313" key="2">
    <source>
        <dbReference type="Proteomes" id="UP000299102"/>
    </source>
</evidence>
<accession>A0A4C1X8T7</accession>
<comment type="caution">
    <text evidence="1">The sequence shown here is derived from an EMBL/GenBank/DDBJ whole genome shotgun (WGS) entry which is preliminary data.</text>
</comment>
<evidence type="ECO:0000313" key="1">
    <source>
        <dbReference type="EMBL" id="GBP60228.1"/>
    </source>
</evidence>
<keyword evidence="2" id="KW-1185">Reference proteome</keyword>
<gene>
    <name evidence="1" type="ORF">EVAR_44603_1</name>
</gene>
<proteinExistence type="predicted"/>
<name>A0A4C1X8T7_EUMVA</name>
<protein>
    <submittedName>
        <fullName evidence="1">Uncharacterized protein</fullName>
    </submittedName>
</protein>
<dbReference type="Proteomes" id="UP000299102">
    <property type="component" value="Unassembled WGS sequence"/>
</dbReference>
<sequence>MALSEVRRLRLGERNYLEQQKAYIEKYRDATLVCVHNTHNDAGPTPVRDPMPPTCRAGPVRQRAVQLHRIMRPLMSVSDRSMKKHPTPFSLF</sequence>